<feature type="region of interest" description="Disordered" evidence="1">
    <location>
        <begin position="1545"/>
        <end position="1598"/>
    </location>
</feature>
<feature type="compositionally biased region" description="Basic and acidic residues" evidence="1">
    <location>
        <begin position="354"/>
        <end position="369"/>
    </location>
</feature>
<feature type="compositionally biased region" description="Polar residues" evidence="1">
    <location>
        <begin position="739"/>
        <end position="748"/>
    </location>
</feature>
<protein>
    <recommendedName>
        <fullName evidence="5">Transmembrane protein</fullName>
    </recommendedName>
</protein>
<keyword evidence="2" id="KW-0472">Membrane</keyword>
<feature type="transmembrane region" description="Helical" evidence="2">
    <location>
        <begin position="1409"/>
        <end position="1430"/>
    </location>
</feature>
<evidence type="ECO:0000256" key="2">
    <source>
        <dbReference type="SAM" id="Phobius"/>
    </source>
</evidence>
<feature type="compositionally biased region" description="Basic residues" evidence="1">
    <location>
        <begin position="1577"/>
        <end position="1598"/>
    </location>
</feature>
<feature type="compositionally biased region" description="Low complexity" evidence="1">
    <location>
        <begin position="143"/>
        <end position="155"/>
    </location>
</feature>
<feature type="compositionally biased region" description="Polar residues" evidence="1">
    <location>
        <begin position="1006"/>
        <end position="1015"/>
    </location>
</feature>
<proteinExistence type="predicted"/>
<feature type="region of interest" description="Disordered" evidence="1">
    <location>
        <begin position="1378"/>
        <end position="1402"/>
    </location>
</feature>
<feature type="compositionally biased region" description="Basic and acidic residues" evidence="1">
    <location>
        <begin position="806"/>
        <end position="824"/>
    </location>
</feature>
<feature type="region of interest" description="Disordered" evidence="1">
    <location>
        <begin position="1440"/>
        <end position="1513"/>
    </location>
</feature>
<evidence type="ECO:0000313" key="3">
    <source>
        <dbReference type="EMBL" id="KAK4019093.1"/>
    </source>
</evidence>
<reference evidence="3 4" key="1">
    <citation type="journal article" date="2023" name="Nucleic Acids Res.">
        <title>The hologenome of Daphnia magna reveals possible DNA methylation and microbiome-mediated evolution of the host genome.</title>
        <authorList>
            <person name="Chaturvedi A."/>
            <person name="Li X."/>
            <person name="Dhandapani V."/>
            <person name="Marshall H."/>
            <person name="Kissane S."/>
            <person name="Cuenca-Cambronero M."/>
            <person name="Asole G."/>
            <person name="Calvet F."/>
            <person name="Ruiz-Romero M."/>
            <person name="Marangio P."/>
            <person name="Guigo R."/>
            <person name="Rago D."/>
            <person name="Mirbahai L."/>
            <person name="Eastwood N."/>
            <person name="Colbourne J.K."/>
            <person name="Zhou J."/>
            <person name="Mallon E."/>
            <person name="Orsini L."/>
        </authorList>
    </citation>
    <scope>NUCLEOTIDE SEQUENCE [LARGE SCALE GENOMIC DNA]</scope>
    <source>
        <strain evidence="3">LRV0_1</strain>
    </source>
</reference>
<feature type="region of interest" description="Disordered" evidence="1">
    <location>
        <begin position="781"/>
        <end position="824"/>
    </location>
</feature>
<feature type="region of interest" description="Disordered" evidence="1">
    <location>
        <begin position="978"/>
        <end position="1147"/>
    </location>
</feature>
<feature type="region of interest" description="Disordered" evidence="1">
    <location>
        <begin position="139"/>
        <end position="171"/>
    </location>
</feature>
<feature type="compositionally biased region" description="Acidic residues" evidence="1">
    <location>
        <begin position="1488"/>
        <end position="1499"/>
    </location>
</feature>
<dbReference type="EMBL" id="JAOYFB010000036">
    <property type="protein sequence ID" value="KAK4019093.1"/>
    <property type="molecule type" value="Genomic_DNA"/>
</dbReference>
<feature type="region of interest" description="Disordered" evidence="1">
    <location>
        <begin position="905"/>
        <end position="924"/>
    </location>
</feature>
<evidence type="ECO:0000256" key="1">
    <source>
        <dbReference type="SAM" id="MobiDB-lite"/>
    </source>
</evidence>
<feature type="compositionally biased region" description="Low complexity" evidence="1">
    <location>
        <begin position="717"/>
        <end position="728"/>
    </location>
</feature>
<feature type="region of interest" description="Disordered" evidence="1">
    <location>
        <begin position="707"/>
        <end position="763"/>
    </location>
</feature>
<feature type="compositionally biased region" description="Polar residues" evidence="1">
    <location>
        <begin position="1123"/>
        <end position="1137"/>
    </location>
</feature>
<feature type="compositionally biased region" description="Low complexity" evidence="1">
    <location>
        <begin position="1074"/>
        <end position="1103"/>
    </location>
</feature>
<evidence type="ECO:0008006" key="5">
    <source>
        <dbReference type="Google" id="ProtNLM"/>
    </source>
</evidence>
<feature type="compositionally biased region" description="Basic residues" evidence="1">
    <location>
        <begin position="1450"/>
        <end position="1467"/>
    </location>
</feature>
<sequence length="1598" mass="172428">MSRDATAVIKASSRSSSTLAIGAKRKTMSYRLTIALAIVFLVSGLWPQMVTSAPTPQQQDAGALAGLLDADSLASAGRDDGNNDGATEFRYGGWWSKGEPAKPPDIRAHNQHPTGPKSPPEIHIIDNVNLLFTSFQDHAQHASSTTTSNTSSLSTPSPPPTRTITPRSVDEDDQTNSVFNIVIQKEKTLKSAFIAPDVNWLRDLVPKVVDVVDKPDTTIKETIFSVMDKQSTDEGRQILVNVVKAQVDSEDEVPQILARLRNLMQTGEGVDLALVERRNNGSVQAEDRPVIINVVIVNVLSVNVVNVIVPVNPNEKARTPDTSIDEDSYIEALRESQRNRNTGSTLTMTPPHPHNQDEKHDEAQPHDGPHVVGQVATTQQQLNGFYLTEVPTHGYVSTDRPLMAMEKYYLRSYDADELPKQQSVNTAGYKQEQPESESLIDRNAGMVQLASGPYFTNAADKPAKIEILDVNKVAETGAKVRATPKPENRPLKVRAPGALSAMTNKATSAVRNQIRTIGFVAIPILAGLASTVNAWLPAMAQLGRRRKKRSMEYEQFEEEWQANPKFVGIDDRRRAIQDAQVLALLMGKRYMNVSKESLQESIDNWKNRDQEAAAGIPPHTTDPNKLASTNRPLWFQFQRPNNPPVAADSTVIPSTTTVAPSTVNRPIYYEEEDPPTQNSNNNENDSPLFYSAASALEDMVENREIVEYDDTDNVGPSTSSSGSTATEAADYEEKETQSEENVATTYQEPVTPHIHILPDTSPSGDDFDIVANFVQAMMMNGNNKNNGIPPADGPQNREDMDMDGPQNREDMDGPEHREDVDGPEHRENIFFVKAASIVNTTKTSGSTTTKPTIGATRIPPIGSGSTLSLFAADPIMPNWTNTNERVTNSPVTYVAIRAPPVQPAPPVLSRFPSQGTTTSTQSYDYDIGDVNDGNDQMSNEQVSPPLQFHEDESGITFFVSKDVPSRITSTASSITAGLAETKPTSTGRPSSQWFSDPFENGLFVGSGTTNTLRPASSSTTSTFPTQPATRPSSSSAAPTTTFQSTSQSTILPTSSSSITTFPPGTRPTSPIFQSQSSTSTRPTTSSLNSQSSSPSASRPTTPTFNLNSQSATRPVAPPLKLKPTSQFGNRPSASVSPPSKPQAGRPSSLLTMASFTAPPRQKPAVPPPVDVSNANMSKYTKVPSAVTTPPLQDLSTLTADSSLVSATVDKNNILAGIVKGAALTSPLPQQSTGRPTTTNAVGETSDVNQLFGSYSSTSSTSRPVSTTGVSSEELDTTLDNLVSQLEMDASGLVSTKRPIGGLHFINTSTDVVIINPYDVTPSSIFSPLQMESAEAETDEDTNESSDAVVVDAEAGNQPDSVPAVSNLANFLFAPSGSSSSGSSASSDATVSGAGVTTSSTSASSVDPFALFYTLGLASAGILALTLPIWVPLVVAKKKRRTGAYGPTKNKEKKKKIKNQYPAKKKKTSGYAQKKPTYGEPPPNHYKDLDEDLPYDDDDYPAVPPNHPTYHSTTVEDLYRSGGGVNPDYSDTDVDHYSTLYRDLFSSNSDDAFHDPGPLNSEDVYGPSTSTYYDGKKAARRRRSISSKKFKQSSHQRFH</sequence>
<feature type="region of interest" description="Disordered" evidence="1">
    <location>
        <begin position="94"/>
        <end position="121"/>
    </location>
</feature>
<comment type="caution">
    <text evidence="3">The sequence shown here is derived from an EMBL/GenBank/DDBJ whole genome shotgun (WGS) entry which is preliminary data.</text>
</comment>
<name>A0ABR0A1R3_9CRUS</name>
<keyword evidence="2" id="KW-1133">Transmembrane helix</keyword>
<evidence type="ECO:0000313" key="4">
    <source>
        <dbReference type="Proteomes" id="UP001234178"/>
    </source>
</evidence>
<feature type="compositionally biased region" description="Polar residues" evidence="1">
    <location>
        <begin position="982"/>
        <end position="994"/>
    </location>
</feature>
<feature type="region of interest" description="Disordered" evidence="1">
    <location>
        <begin position="641"/>
        <end position="664"/>
    </location>
</feature>
<gene>
    <name evidence="3" type="ORF">OUZ56_001122</name>
</gene>
<feature type="compositionally biased region" description="Low complexity" evidence="1">
    <location>
        <begin position="1016"/>
        <end position="1060"/>
    </location>
</feature>
<feature type="compositionally biased region" description="Polar residues" evidence="1">
    <location>
        <begin position="339"/>
        <end position="348"/>
    </location>
</feature>
<accession>A0ABR0A1R3</accession>
<keyword evidence="2" id="KW-0812">Transmembrane</keyword>
<feature type="region of interest" description="Disordered" evidence="1">
    <location>
        <begin position="335"/>
        <end position="370"/>
    </location>
</feature>
<keyword evidence="4" id="KW-1185">Reference proteome</keyword>
<organism evidence="3 4">
    <name type="scientific">Daphnia magna</name>
    <dbReference type="NCBI Taxonomy" id="35525"/>
    <lineage>
        <taxon>Eukaryota</taxon>
        <taxon>Metazoa</taxon>
        <taxon>Ecdysozoa</taxon>
        <taxon>Arthropoda</taxon>
        <taxon>Crustacea</taxon>
        <taxon>Branchiopoda</taxon>
        <taxon>Diplostraca</taxon>
        <taxon>Cladocera</taxon>
        <taxon>Anomopoda</taxon>
        <taxon>Daphniidae</taxon>
        <taxon>Daphnia</taxon>
    </lineage>
</organism>
<feature type="compositionally biased region" description="Basic and acidic residues" evidence="1">
    <location>
        <begin position="99"/>
        <end position="108"/>
    </location>
</feature>
<feature type="compositionally biased region" description="Polar residues" evidence="1">
    <location>
        <begin position="911"/>
        <end position="923"/>
    </location>
</feature>
<feature type="compositionally biased region" description="Polar residues" evidence="1">
    <location>
        <begin position="651"/>
        <end position="664"/>
    </location>
</feature>
<dbReference type="Proteomes" id="UP001234178">
    <property type="component" value="Unassembled WGS sequence"/>
</dbReference>